<sequence>MSAVKKLLSFIILLTSFLLLLSCGGSDNSGDDLSLAQQRMAQAYLSEIITIMRNNALTRNEVNWSNLESEVSQLAANVGAIKDTYPAITRALELINTNHSFLNSPSGALITYPSTIRCEQNLALDTPEEPGIGYVRVDAVMSRDAAEAKQIATTIQQEIAKQDSQGVTAWIVDLRNNQGGNMWPMIAGLGPLFEGTTLGYFIDADENSTWWGYNNGSSLLGGSPVVTVDQPYSLITPLPKIAVLTSKRTASSGEATVIAFKKQFNVQFFGTDSCGLSTANTNFTLSDNSALFLTTAVIADREQQKYGVRIPVDEATSSEQTLASAIAWLQN</sequence>
<keyword evidence="3" id="KW-1185">Reference proteome</keyword>
<dbReference type="EMBL" id="JAPJDZ010000047">
    <property type="protein sequence ID" value="MDP5137380.1"/>
    <property type="molecule type" value="Genomic_DNA"/>
</dbReference>
<proteinExistence type="predicted"/>
<dbReference type="Gene3D" id="3.90.226.10">
    <property type="entry name" value="2-enoyl-CoA Hydratase, Chain A, domain 1"/>
    <property type="match status" value="1"/>
</dbReference>
<reference evidence="2 3" key="1">
    <citation type="submission" date="2022-11" db="EMBL/GenBank/DDBJ databases">
        <title>Viruses from the air-sea interface of a natural surface slick.</title>
        <authorList>
            <person name="Rahlff J."/>
            <person name="Holmfeldt K."/>
        </authorList>
    </citation>
    <scope>NUCLEOTIDE SEQUENCE [LARGE SCALE GENOMIC DNA]</scope>
    <source>
        <strain evidence="2 3">SMS4</strain>
    </source>
</reference>
<dbReference type="PANTHER" id="PTHR32060">
    <property type="entry name" value="TAIL-SPECIFIC PROTEASE"/>
    <property type="match status" value="1"/>
</dbReference>
<evidence type="ECO:0000313" key="2">
    <source>
        <dbReference type="EMBL" id="MDP5137380.1"/>
    </source>
</evidence>
<dbReference type="InterPro" id="IPR005151">
    <property type="entry name" value="Tail-specific_protease"/>
</dbReference>
<comment type="caution">
    <text evidence="2">The sequence shown here is derived from an EMBL/GenBank/DDBJ whole genome shotgun (WGS) entry which is preliminary data.</text>
</comment>
<dbReference type="PROSITE" id="PS51257">
    <property type="entry name" value="PROKAR_LIPOPROTEIN"/>
    <property type="match status" value="1"/>
</dbReference>
<name>A0ABT9I1W0_9GAMM</name>
<dbReference type="RefSeq" id="WP_305976733.1">
    <property type="nucleotide sequence ID" value="NZ_JAPJDZ010000047.1"/>
</dbReference>
<organism evidence="2 3">
    <name type="scientific">Rheinheimera baltica</name>
    <dbReference type="NCBI Taxonomy" id="67576"/>
    <lineage>
        <taxon>Bacteria</taxon>
        <taxon>Pseudomonadati</taxon>
        <taxon>Pseudomonadota</taxon>
        <taxon>Gammaproteobacteria</taxon>
        <taxon>Chromatiales</taxon>
        <taxon>Chromatiaceae</taxon>
        <taxon>Rheinheimera</taxon>
    </lineage>
</organism>
<dbReference type="Pfam" id="PF03572">
    <property type="entry name" value="Peptidase_S41"/>
    <property type="match status" value="1"/>
</dbReference>
<evidence type="ECO:0000313" key="3">
    <source>
        <dbReference type="Proteomes" id="UP001231109"/>
    </source>
</evidence>
<dbReference type="InterPro" id="IPR029045">
    <property type="entry name" value="ClpP/crotonase-like_dom_sf"/>
</dbReference>
<accession>A0ABT9I1W0</accession>
<protein>
    <submittedName>
        <fullName evidence="2">S41 family peptidase</fullName>
    </submittedName>
</protein>
<gene>
    <name evidence="2" type="ORF">ORJ04_15595</name>
</gene>
<dbReference type="SUPFAM" id="SSF52096">
    <property type="entry name" value="ClpP/crotonase"/>
    <property type="match status" value="1"/>
</dbReference>
<dbReference type="PANTHER" id="PTHR32060:SF30">
    <property type="entry name" value="CARBOXY-TERMINAL PROCESSING PROTEASE CTPA"/>
    <property type="match status" value="1"/>
</dbReference>
<feature type="domain" description="Tail specific protease" evidence="1">
    <location>
        <begin position="87"/>
        <end position="313"/>
    </location>
</feature>
<evidence type="ECO:0000259" key="1">
    <source>
        <dbReference type="SMART" id="SM00245"/>
    </source>
</evidence>
<dbReference type="SMART" id="SM00245">
    <property type="entry name" value="TSPc"/>
    <property type="match status" value="1"/>
</dbReference>
<dbReference type="Proteomes" id="UP001231109">
    <property type="component" value="Unassembled WGS sequence"/>
</dbReference>